<reference evidence="2 3" key="1">
    <citation type="journal article" date="2016" name="Sci. Rep.">
        <title>Draft genome sequencing and secretome analysis of fungal phytopathogen Ascochyta rabiei provides insight into the necrotrophic effector repertoire.</title>
        <authorList>
            <person name="Verma S."/>
            <person name="Gazara R.K."/>
            <person name="Nizam S."/>
            <person name="Parween S."/>
            <person name="Chattopadhyay D."/>
            <person name="Verma P.K."/>
        </authorList>
    </citation>
    <scope>NUCLEOTIDE SEQUENCE [LARGE SCALE GENOMIC DNA]</scope>
    <source>
        <strain evidence="2 3">ArDII</strain>
    </source>
</reference>
<dbReference type="AlphaFoldDB" id="A0A163LLZ3"/>
<proteinExistence type="predicted"/>
<keyword evidence="3" id="KW-1185">Reference proteome</keyword>
<name>A0A163LLZ3_DIDRA</name>
<feature type="region of interest" description="Disordered" evidence="1">
    <location>
        <begin position="247"/>
        <end position="270"/>
    </location>
</feature>
<dbReference type="Proteomes" id="UP000076837">
    <property type="component" value="Unassembled WGS sequence"/>
</dbReference>
<feature type="compositionally biased region" description="Polar residues" evidence="1">
    <location>
        <begin position="247"/>
        <end position="260"/>
    </location>
</feature>
<dbReference type="InterPro" id="IPR010775">
    <property type="entry name" value="DUF1365"/>
</dbReference>
<evidence type="ECO:0000313" key="2">
    <source>
        <dbReference type="EMBL" id="KZM27913.1"/>
    </source>
</evidence>
<dbReference type="EMBL" id="JYNV01000043">
    <property type="protein sequence ID" value="KZM27913.1"/>
    <property type="molecule type" value="Genomic_DNA"/>
</dbReference>
<gene>
    <name evidence="2" type="ORF">ST47_g940</name>
</gene>
<evidence type="ECO:0000256" key="1">
    <source>
        <dbReference type="SAM" id="MobiDB-lite"/>
    </source>
</evidence>
<comment type="caution">
    <text evidence="2">The sequence shown here is derived from an EMBL/GenBank/DDBJ whole genome shotgun (WGS) entry which is preliminary data.</text>
</comment>
<dbReference type="OrthoDB" id="3340520at2759"/>
<organism evidence="2 3">
    <name type="scientific">Didymella rabiei</name>
    <name type="common">Chickpea ascochyta blight fungus</name>
    <name type="synonym">Mycosphaerella rabiei</name>
    <dbReference type="NCBI Taxonomy" id="5454"/>
    <lineage>
        <taxon>Eukaryota</taxon>
        <taxon>Fungi</taxon>
        <taxon>Dikarya</taxon>
        <taxon>Ascomycota</taxon>
        <taxon>Pezizomycotina</taxon>
        <taxon>Dothideomycetes</taxon>
        <taxon>Pleosporomycetidae</taxon>
        <taxon>Pleosporales</taxon>
        <taxon>Pleosporineae</taxon>
        <taxon>Didymellaceae</taxon>
        <taxon>Ascochyta</taxon>
    </lineage>
</organism>
<evidence type="ECO:0000313" key="3">
    <source>
        <dbReference type="Proteomes" id="UP000076837"/>
    </source>
</evidence>
<dbReference type="Pfam" id="PF07103">
    <property type="entry name" value="DUF1365"/>
    <property type="match status" value="1"/>
</dbReference>
<dbReference type="PANTHER" id="PTHR33973">
    <property type="entry name" value="OS07G0153300 PROTEIN"/>
    <property type="match status" value="1"/>
</dbReference>
<sequence length="661" mass="75132">MMFASFATWALGAGVRRSFGDRQLTTDCWVFGIVTAWLAREQLKSLLQKSWDASGVTAGSSLVVLALLIVPVAIRGLRSRCKSGNDTDLNKLPEDVTKWTLEYPKARIFPCETKHARMFPKRHAFEYSYLQCGFPVIPGGVNADGRDVATGTDQELGSWWLRVRAADYLTRGNRKLGFYGKLQTFMRDQNIEDADWSYAYLVTAPRFFGYSFNPVSFWYIYNREQQLKKMILEVNNTFGERRIYLLNGTSTSNPPRTPGSTHEEDDGQEVPIGSKTRFTDLWVKDFHVSPFNSRKGSYALRAQNPFPYAGYDTPMIDNTITLKSSKDHAKVVARLNCVGNPLDPEELGLLGASWFIMSWWGVGLVTFPRILKEAFNLFYKRGLHVWFRPEVLTPSLGRLPTSSEITLHGIFYNYLSGLVNAAQDDFRIIFHTTIPDSPKQTIDITRSARGQAVKEFEIRVLTPEFYSRFVHYASTLEAFDHECIFTDDKNRTCWVSRPELLTQLLGQSISESSRSFVHHSRDLLNSLNWSLLKKLRCAPAEPAYNATPKHPDFRLEDIRGIGFSEMDLFVRSQREQKYAGEYRRILVKLFLAQRFCLGFPQVISLADSILRALLCYHAARQVSCSSGSAPHALLEGERWPLSRGISAAIASHSYGLLKGYR</sequence>
<protein>
    <submittedName>
        <fullName evidence="2">Uncharacterized protein</fullName>
    </submittedName>
</protein>
<accession>A0A163LLZ3</accession>
<dbReference type="PANTHER" id="PTHR33973:SF4">
    <property type="entry name" value="OS07G0153300 PROTEIN"/>
    <property type="match status" value="1"/>
</dbReference>